<evidence type="ECO:0000256" key="1">
    <source>
        <dbReference type="ARBA" id="ARBA00001946"/>
    </source>
</evidence>
<dbReference type="FunFam" id="3.30.70.270:FF:000001">
    <property type="entry name" value="Diguanylate cyclase domain protein"/>
    <property type="match status" value="1"/>
</dbReference>
<dbReference type="PROSITE" id="PS50887">
    <property type="entry name" value="GGDEF"/>
    <property type="match status" value="1"/>
</dbReference>
<accession>A0A855SM88</accession>
<evidence type="ECO:0000259" key="2">
    <source>
        <dbReference type="PROSITE" id="PS50887"/>
    </source>
</evidence>
<dbReference type="SMART" id="SM00267">
    <property type="entry name" value="GGDEF"/>
    <property type="match status" value="1"/>
</dbReference>
<organism evidence="3 4">
    <name type="scientific">Photobacterium angustum</name>
    <dbReference type="NCBI Taxonomy" id="661"/>
    <lineage>
        <taxon>Bacteria</taxon>
        <taxon>Pseudomonadati</taxon>
        <taxon>Pseudomonadota</taxon>
        <taxon>Gammaproteobacteria</taxon>
        <taxon>Vibrionales</taxon>
        <taxon>Vibrionaceae</taxon>
        <taxon>Photobacterium</taxon>
    </lineage>
</organism>
<proteinExistence type="predicted"/>
<dbReference type="SMART" id="SM00065">
    <property type="entry name" value="GAF"/>
    <property type="match status" value="1"/>
</dbReference>
<evidence type="ECO:0000313" key="3">
    <source>
        <dbReference type="EMBL" id="PSX10038.1"/>
    </source>
</evidence>
<dbReference type="Gene3D" id="3.30.70.270">
    <property type="match status" value="1"/>
</dbReference>
<dbReference type="AlphaFoldDB" id="A0A855SM88"/>
<dbReference type="InterPro" id="IPR052163">
    <property type="entry name" value="DGC-Regulatory_Protein"/>
</dbReference>
<reference evidence="3 4" key="1">
    <citation type="submission" date="2018-01" db="EMBL/GenBank/DDBJ databases">
        <title>Whole genome sequencing of Histamine producing bacteria.</title>
        <authorList>
            <person name="Butler K."/>
        </authorList>
    </citation>
    <scope>NUCLEOTIDE SEQUENCE [LARGE SCALE GENOMIC DNA]</scope>
    <source>
        <strain evidence="3 4">A2-1</strain>
    </source>
</reference>
<gene>
    <name evidence="3" type="ORF">C0W41_04360</name>
</gene>
<dbReference type="Pfam" id="PF13185">
    <property type="entry name" value="GAF_2"/>
    <property type="match status" value="1"/>
</dbReference>
<dbReference type="RefSeq" id="WP_052956230.1">
    <property type="nucleotide sequence ID" value="NZ_JZSS01000012.1"/>
</dbReference>
<dbReference type="PANTHER" id="PTHR46663">
    <property type="entry name" value="DIGUANYLATE CYCLASE DGCT-RELATED"/>
    <property type="match status" value="1"/>
</dbReference>
<sequence length="357" mass="39856">MLKLRKFIKNDMPIVKKESILLSAHRKFNLLLSDLVLSSKIEPFLERMVDMVESFLPGSKVSILTLNQQQGTLHTGIKNNLPDFYNEAVNGIKIGKNVGSCGAAAFLNKTIIASNINEHPNWQPFLAITQKANLHSCWSVPYTDSSSNVLGTFAIYHNEPKSPSEIEEEIVNVAALIISVAYEKLILEEQLRFSATHDELTKLHNRTYLNEVATKFISLCLRKNLKSSLLFIDLDKFKLVNDNLGHKVGDDLLVLVSEVISQQVRHCDIASRFGGDEFIIVMENTHTRDGTQVANRLHDAIMAKVPSDILNLGFGVSIGVATSTDENQSLDQLIQKADQAMYHAKQHRLGVYSDTSL</sequence>
<dbReference type="InterPro" id="IPR043128">
    <property type="entry name" value="Rev_trsase/Diguanyl_cyclase"/>
</dbReference>
<name>A0A855SM88_PHOAN</name>
<protein>
    <submittedName>
        <fullName evidence="3">Sensor domain-containing diguanylate cyclase</fullName>
    </submittedName>
</protein>
<dbReference type="SUPFAM" id="SSF55073">
    <property type="entry name" value="Nucleotide cyclase"/>
    <property type="match status" value="1"/>
</dbReference>
<dbReference type="CDD" id="cd01949">
    <property type="entry name" value="GGDEF"/>
    <property type="match status" value="1"/>
</dbReference>
<comment type="caution">
    <text evidence="3">The sequence shown here is derived from an EMBL/GenBank/DDBJ whole genome shotgun (WGS) entry which is preliminary data.</text>
</comment>
<dbReference type="Gene3D" id="3.30.450.40">
    <property type="match status" value="1"/>
</dbReference>
<dbReference type="PANTHER" id="PTHR46663:SF2">
    <property type="entry name" value="GGDEF DOMAIN-CONTAINING PROTEIN"/>
    <property type="match status" value="1"/>
</dbReference>
<dbReference type="InterPro" id="IPR029016">
    <property type="entry name" value="GAF-like_dom_sf"/>
</dbReference>
<feature type="domain" description="GGDEF" evidence="2">
    <location>
        <begin position="225"/>
        <end position="354"/>
    </location>
</feature>
<dbReference type="InterPro" id="IPR000160">
    <property type="entry name" value="GGDEF_dom"/>
</dbReference>
<evidence type="ECO:0000313" key="4">
    <source>
        <dbReference type="Proteomes" id="UP000241440"/>
    </source>
</evidence>
<dbReference type="InterPro" id="IPR029787">
    <property type="entry name" value="Nucleotide_cyclase"/>
</dbReference>
<dbReference type="InterPro" id="IPR003018">
    <property type="entry name" value="GAF"/>
</dbReference>
<dbReference type="NCBIfam" id="TIGR00254">
    <property type="entry name" value="GGDEF"/>
    <property type="match status" value="1"/>
</dbReference>
<dbReference type="Pfam" id="PF00990">
    <property type="entry name" value="GGDEF"/>
    <property type="match status" value="1"/>
</dbReference>
<dbReference type="GO" id="GO:0003824">
    <property type="term" value="F:catalytic activity"/>
    <property type="evidence" value="ECO:0007669"/>
    <property type="project" value="UniProtKB-ARBA"/>
</dbReference>
<dbReference type="EMBL" id="PYOY01000001">
    <property type="protein sequence ID" value="PSX10038.1"/>
    <property type="molecule type" value="Genomic_DNA"/>
</dbReference>
<dbReference type="Proteomes" id="UP000241440">
    <property type="component" value="Unassembled WGS sequence"/>
</dbReference>
<comment type="cofactor">
    <cofactor evidence="1">
        <name>Mg(2+)</name>
        <dbReference type="ChEBI" id="CHEBI:18420"/>
    </cofactor>
</comment>
<dbReference type="SUPFAM" id="SSF55781">
    <property type="entry name" value="GAF domain-like"/>
    <property type="match status" value="1"/>
</dbReference>